<keyword evidence="3" id="KW-0614">Plasmid</keyword>
<evidence type="ECO:0000313" key="4">
    <source>
        <dbReference type="Proteomes" id="UP001058713"/>
    </source>
</evidence>
<dbReference type="EMBL" id="CP081071">
    <property type="protein sequence ID" value="UWQ55967.1"/>
    <property type="molecule type" value="Genomic_DNA"/>
</dbReference>
<sequence length="121" mass="11941">MHISKTLKTAAMAAVVAVAGTSAMAAGSDTGVEAGFYALGQDLNTILDGAGGYVILILSVIIGGATLAVTGRWGHVFIAIGVAVFLGYGVQTATSLGGVTASTDLLELSAVEAPVSETVTQ</sequence>
<feature type="signal peptide" evidence="2">
    <location>
        <begin position="1"/>
        <end position="25"/>
    </location>
</feature>
<feature type="transmembrane region" description="Helical" evidence="1">
    <location>
        <begin position="76"/>
        <end position="99"/>
    </location>
</feature>
<reference evidence="3" key="1">
    <citation type="submission" date="2021-08" db="EMBL/GenBank/DDBJ databases">
        <authorList>
            <person name="Nwanade C."/>
            <person name="Wang M."/>
            <person name="Masoudi A."/>
            <person name="Yu Z."/>
            <person name="Liu J."/>
        </authorList>
    </citation>
    <scope>NUCLEOTIDE SEQUENCE</scope>
    <source>
        <strain evidence="3">S122</strain>
        <plasmid evidence="3">unnamed1</plasmid>
    </source>
</reference>
<feature type="transmembrane region" description="Helical" evidence="1">
    <location>
        <begin position="49"/>
        <end position="69"/>
    </location>
</feature>
<evidence type="ECO:0008006" key="5">
    <source>
        <dbReference type="Google" id="ProtNLM"/>
    </source>
</evidence>
<dbReference type="RefSeq" id="WP_174148915.1">
    <property type="nucleotide sequence ID" value="NZ_CP081071.1"/>
</dbReference>
<evidence type="ECO:0000256" key="1">
    <source>
        <dbReference type="SAM" id="Phobius"/>
    </source>
</evidence>
<keyword evidence="2" id="KW-0732">Signal</keyword>
<keyword evidence="1" id="KW-0812">Transmembrane</keyword>
<geneLocation type="plasmid" evidence="3 4">
    <name>unnamed1</name>
</geneLocation>
<gene>
    <name evidence="3" type="ORF">K3721_19225</name>
</gene>
<evidence type="ECO:0000313" key="3">
    <source>
        <dbReference type="EMBL" id="UWQ55967.1"/>
    </source>
</evidence>
<feature type="chain" id="PRO_5040470541" description="TrbC/VirB2 family protein" evidence="2">
    <location>
        <begin position="26"/>
        <end position="121"/>
    </location>
</feature>
<dbReference type="KEGG" id="lcae:K3721_19225"/>
<keyword evidence="1" id="KW-0472">Membrane</keyword>
<dbReference type="Proteomes" id="UP001058713">
    <property type="component" value="Plasmid unnamed1"/>
</dbReference>
<accession>A0A9Q9HKV2</accession>
<keyword evidence="1" id="KW-1133">Transmembrane helix</keyword>
<proteinExistence type="predicted"/>
<organism evidence="3 4">
    <name type="scientific">Leisingera caerulea</name>
    <name type="common">Phaeobacter caeruleus</name>
    <dbReference type="NCBI Taxonomy" id="506591"/>
    <lineage>
        <taxon>Bacteria</taxon>
        <taxon>Pseudomonadati</taxon>
        <taxon>Pseudomonadota</taxon>
        <taxon>Alphaproteobacteria</taxon>
        <taxon>Rhodobacterales</taxon>
        <taxon>Roseobacteraceae</taxon>
        <taxon>Leisingera</taxon>
    </lineage>
</organism>
<protein>
    <recommendedName>
        <fullName evidence="5">TrbC/VirB2 family protein</fullName>
    </recommendedName>
</protein>
<name>A0A9Q9HKV2_LEICA</name>
<evidence type="ECO:0000256" key="2">
    <source>
        <dbReference type="SAM" id="SignalP"/>
    </source>
</evidence>
<dbReference type="AlphaFoldDB" id="A0A9Q9HKV2"/>